<dbReference type="EMBL" id="CM008964">
    <property type="protein sequence ID" value="PNW85011.1"/>
    <property type="molecule type" value="Genomic_DNA"/>
</dbReference>
<dbReference type="InterPro" id="IPR011333">
    <property type="entry name" value="SKP1/BTB/POZ_sf"/>
</dbReference>
<dbReference type="STRING" id="3055.A0A2K3DWV3"/>
<gene>
    <name evidence="2" type="ORF">CHLRE_03g167850v5</name>
</gene>
<dbReference type="RefSeq" id="XP_042925954.1">
    <property type="nucleotide sequence ID" value="XM_043060825.1"/>
</dbReference>
<evidence type="ECO:0000313" key="2">
    <source>
        <dbReference type="EMBL" id="PNW85011.1"/>
    </source>
</evidence>
<organism evidence="2 3">
    <name type="scientific">Chlamydomonas reinhardtii</name>
    <name type="common">Chlamydomonas smithii</name>
    <dbReference type="NCBI Taxonomy" id="3055"/>
    <lineage>
        <taxon>Eukaryota</taxon>
        <taxon>Viridiplantae</taxon>
        <taxon>Chlorophyta</taxon>
        <taxon>core chlorophytes</taxon>
        <taxon>Chlorophyceae</taxon>
        <taxon>CS clade</taxon>
        <taxon>Chlamydomonadales</taxon>
        <taxon>Chlamydomonadaceae</taxon>
        <taxon>Chlamydomonas</taxon>
    </lineage>
</organism>
<dbReference type="AlphaFoldDB" id="A0A2K3DWV3"/>
<dbReference type="Gene3D" id="3.30.710.10">
    <property type="entry name" value="Potassium Channel Kv1.1, Chain A"/>
    <property type="match status" value="1"/>
</dbReference>
<dbReference type="InParanoid" id="A0A2K3DWV3"/>
<dbReference type="ExpressionAtlas" id="A0A2K3DWV3">
    <property type="expression patterns" value="baseline"/>
</dbReference>
<proteinExistence type="predicted"/>
<protein>
    <submittedName>
        <fullName evidence="2">Uncharacterized protein</fullName>
    </submittedName>
</protein>
<dbReference type="GeneID" id="66052817"/>
<reference evidence="2 3" key="1">
    <citation type="journal article" date="2007" name="Science">
        <title>The Chlamydomonas genome reveals the evolution of key animal and plant functions.</title>
        <authorList>
            <person name="Merchant S.S."/>
            <person name="Prochnik S.E."/>
            <person name="Vallon O."/>
            <person name="Harris E.H."/>
            <person name="Karpowicz S.J."/>
            <person name="Witman G.B."/>
            <person name="Terry A."/>
            <person name="Salamov A."/>
            <person name="Fritz-Laylin L.K."/>
            <person name="Marechal-Drouard L."/>
            <person name="Marshall W.F."/>
            <person name="Qu L.H."/>
            <person name="Nelson D.R."/>
            <person name="Sanderfoot A.A."/>
            <person name="Spalding M.H."/>
            <person name="Kapitonov V.V."/>
            <person name="Ren Q."/>
            <person name="Ferris P."/>
            <person name="Lindquist E."/>
            <person name="Shapiro H."/>
            <person name="Lucas S.M."/>
            <person name="Grimwood J."/>
            <person name="Schmutz J."/>
            <person name="Cardol P."/>
            <person name="Cerutti H."/>
            <person name="Chanfreau G."/>
            <person name="Chen C.L."/>
            <person name="Cognat V."/>
            <person name="Croft M.T."/>
            <person name="Dent R."/>
            <person name="Dutcher S."/>
            <person name="Fernandez E."/>
            <person name="Fukuzawa H."/>
            <person name="Gonzalez-Ballester D."/>
            <person name="Gonzalez-Halphen D."/>
            <person name="Hallmann A."/>
            <person name="Hanikenne M."/>
            <person name="Hippler M."/>
            <person name="Inwood W."/>
            <person name="Jabbari K."/>
            <person name="Kalanon M."/>
            <person name="Kuras R."/>
            <person name="Lefebvre P.A."/>
            <person name="Lemaire S.D."/>
            <person name="Lobanov A.V."/>
            <person name="Lohr M."/>
            <person name="Manuell A."/>
            <person name="Meier I."/>
            <person name="Mets L."/>
            <person name="Mittag M."/>
            <person name="Mittelmeier T."/>
            <person name="Moroney J.V."/>
            <person name="Moseley J."/>
            <person name="Napoli C."/>
            <person name="Nedelcu A.M."/>
            <person name="Niyogi K."/>
            <person name="Novoselov S.V."/>
            <person name="Paulsen I.T."/>
            <person name="Pazour G."/>
            <person name="Purton S."/>
            <person name="Ral J.P."/>
            <person name="Riano-Pachon D.M."/>
            <person name="Riekhof W."/>
            <person name="Rymarquis L."/>
            <person name="Schroda M."/>
            <person name="Stern D."/>
            <person name="Umen J."/>
            <person name="Willows R."/>
            <person name="Wilson N."/>
            <person name="Zimmer S.L."/>
            <person name="Allmer J."/>
            <person name="Balk J."/>
            <person name="Bisova K."/>
            <person name="Chen C.J."/>
            <person name="Elias M."/>
            <person name="Gendler K."/>
            <person name="Hauser C."/>
            <person name="Lamb M.R."/>
            <person name="Ledford H."/>
            <person name="Long J.C."/>
            <person name="Minagawa J."/>
            <person name="Page M.D."/>
            <person name="Pan J."/>
            <person name="Pootakham W."/>
            <person name="Roje S."/>
            <person name="Rose A."/>
            <person name="Stahlberg E."/>
            <person name="Terauchi A.M."/>
            <person name="Yang P."/>
            <person name="Ball S."/>
            <person name="Bowler C."/>
            <person name="Dieckmann C.L."/>
            <person name="Gladyshev V.N."/>
            <person name="Green P."/>
            <person name="Jorgensen R."/>
            <person name="Mayfield S."/>
            <person name="Mueller-Roeber B."/>
            <person name="Rajamani S."/>
            <person name="Sayre R.T."/>
            <person name="Brokstein P."/>
            <person name="Dubchak I."/>
            <person name="Goodstein D."/>
            <person name="Hornick L."/>
            <person name="Huang Y.W."/>
            <person name="Jhaveri J."/>
            <person name="Luo Y."/>
            <person name="Martinez D."/>
            <person name="Ngau W.C."/>
            <person name="Otillar B."/>
            <person name="Poliakov A."/>
            <person name="Porter A."/>
            <person name="Szajkowski L."/>
            <person name="Werner G."/>
            <person name="Zhou K."/>
            <person name="Grigoriev I.V."/>
            <person name="Rokhsar D.S."/>
            <person name="Grossman A.R."/>
        </authorList>
    </citation>
    <scope>NUCLEOTIDE SEQUENCE [LARGE SCALE GENOMIC DNA]</scope>
    <source>
        <strain evidence="3">CC-503</strain>
    </source>
</reference>
<name>A0A2K3DWV3_CHLRE</name>
<sequence length="347" mass="36060">MALRASMTAVPKGPVPRLLPSAARLRPQPRPLMTARANNGQQQEANINASAGASPPEKQKATLVAPGSSLLVLSFKQGVGSGTKVLEVDRALLWHASPVLRGAIESAAGSNHSSGGGAGGSSTASVLPIKAAAATTATATASLALDYGSPADWEAVLQVLQLKAPPVDWANVEQLLRLADKYDMDAVRSTCAAFLACNISQMALSHPLDSPRNLLHAASLAERYLKDRFSSSAASSTTSISVSAASASASAGPSSLSPSTAQSYVEAISAALGKALEPARFKGTYTPNSYSYSGRQPEVDTWRENARPVVARLAALMEEAKGRDILTPDVQDQVMELLLSSLTRLTS</sequence>
<dbReference type="SUPFAM" id="SSF54695">
    <property type="entry name" value="POZ domain"/>
    <property type="match status" value="1"/>
</dbReference>
<dbReference type="PaxDb" id="3055-EDP06194"/>
<accession>A0A2K3DWV3</accession>
<keyword evidence="3" id="KW-1185">Reference proteome</keyword>
<dbReference type="Proteomes" id="UP000006906">
    <property type="component" value="Chromosome 3"/>
</dbReference>
<dbReference type="Gramene" id="PNW85011">
    <property type="protein sequence ID" value="PNW85011"/>
    <property type="gene ID" value="CHLRE_03g167850v5"/>
</dbReference>
<dbReference type="KEGG" id="cre:CHLRE_03g167850v5"/>
<evidence type="ECO:0000256" key="1">
    <source>
        <dbReference type="SAM" id="MobiDB-lite"/>
    </source>
</evidence>
<evidence type="ECO:0000313" key="3">
    <source>
        <dbReference type="Proteomes" id="UP000006906"/>
    </source>
</evidence>
<feature type="region of interest" description="Disordered" evidence="1">
    <location>
        <begin position="1"/>
        <end position="26"/>
    </location>
</feature>